<evidence type="ECO:0000313" key="3">
    <source>
        <dbReference type="Proteomes" id="UP001138751"/>
    </source>
</evidence>
<feature type="transmembrane region" description="Helical" evidence="1">
    <location>
        <begin position="62"/>
        <end position="92"/>
    </location>
</feature>
<organism evidence="2 3">
    <name type="scientific">Neoroseomonas soli</name>
    <dbReference type="NCBI Taxonomy" id="1081025"/>
    <lineage>
        <taxon>Bacteria</taxon>
        <taxon>Pseudomonadati</taxon>
        <taxon>Pseudomonadota</taxon>
        <taxon>Alphaproteobacteria</taxon>
        <taxon>Acetobacterales</taxon>
        <taxon>Acetobacteraceae</taxon>
        <taxon>Neoroseomonas</taxon>
    </lineage>
</organism>
<keyword evidence="1" id="KW-0472">Membrane</keyword>
<sequence>MKAFWRGWLPPLMALPLLPATLFNLFAGRDLALLGCVIGMVLPLLASWLLRRGREGDAGRAALAMGGAAVAVAALGAEAGPVAALLLGAGAWGGARLLYTGMEEGTPVAPPPPPEALREARARLAAIIRRLPSLPEPRLMPVASAIGGVLDDLERRPERLAQARDALALHLDALERIVARLEAGAAPPPGLAALLTDLETGARGLRDRLREEESAALEVQVKVLGERLRREGLG</sequence>
<keyword evidence="1" id="KW-0812">Transmembrane</keyword>
<dbReference type="Proteomes" id="UP001138751">
    <property type="component" value="Unassembled WGS sequence"/>
</dbReference>
<evidence type="ECO:0000256" key="1">
    <source>
        <dbReference type="SAM" id="Phobius"/>
    </source>
</evidence>
<protein>
    <submittedName>
        <fullName evidence="2">Uncharacterized protein</fullName>
    </submittedName>
</protein>
<accession>A0A9X9WXH8</accession>
<evidence type="ECO:0000313" key="2">
    <source>
        <dbReference type="EMBL" id="MBR0671857.1"/>
    </source>
</evidence>
<dbReference type="AlphaFoldDB" id="A0A9X9WXH8"/>
<keyword evidence="1" id="KW-1133">Transmembrane helix</keyword>
<comment type="caution">
    <text evidence="2">The sequence shown here is derived from an EMBL/GenBank/DDBJ whole genome shotgun (WGS) entry which is preliminary data.</text>
</comment>
<feature type="transmembrane region" description="Helical" evidence="1">
    <location>
        <begin position="7"/>
        <end position="26"/>
    </location>
</feature>
<feature type="transmembrane region" description="Helical" evidence="1">
    <location>
        <begin position="32"/>
        <end position="50"/>
    </location>
</feature>
<proteinExistence type="predicted"/>
<reference evidence="2" key="1">
    <citation type="submission" date="2020-01" db="EMBL/GenBank/DDBJ databases">
        <authorList>
            <person name="Rat A."/>
        </authorList>
    </citation>
    <scope>NUCLEOTIDE SEQUENCE</scope>
    <source>
        <strain evidence="2">LMG 31231</strain>
    </source>
</reference>
<name>A0A9X9WXH8_9PROT</name>
<gene>
    <name evidence="2" type="ORF">GXW76_11815</name>
</gene>
<keyword evidence="3" id="KW-1185">Reference proteome</keyword>
<dbReference type="EMBL" id="JAAEDM010000027">
    <property type="protein sequence ID" value="MBR0671857.1"/>
    <property type="molecule type" value="Genomic_DNA"/>
</dbReference>
<reference evidence="2" key="2">
    <citation type="journal article" date="2021" name="Syst. Appl. Microbiol.">
        <title>Roseomonas hellenica sp. nov., isolated from roots of wild-growing Alkanna tinctoria.</title>
        <authorList>
            <person name="Rat A."/>
            <person name="Naranjo H.D."/>
            <person name="Lebbe L."/>
            <person name="Cnockaert M."/>
            <person name="Krigas N."/>
            <person name="Grigoriadou K."/>
            <person name="Maloupa E."/>
            <person name="Willems A."/>
        </authorList>
    </citation>
    <scope>NUCLEOTIDE SEQUENCE</scope>
    <source>
        <strain evidence="2">LMG 31231</strain>
    </source>
</reference>
<dbReference type="RefSeq" id="WP_211862230.1">
    <property type="nucleotide sequence ID" value="NZ_JAAEDM010000027.1"/>
</dbReference>